<dbReference type="GO" id="GO:0022857">
    <property type="term" value="F:transmembrane transporter activity"/>
    <property type="evidence" value="ECO:0007669"/>
    <property type="project" value="InterPro"/>
</dbReference>
<dbReference type="PANTHER" id="PTHR47089">
    <property type="entry name" value="ABC TRANSPORTER, PERMEASE PROTEIN"/>
    <property type="match status" value="1"/>
</dbReference>
<accession>A0AA96FA85</accession>
<evidence type="ECO:0000313" key="9">
    <source>
        <dbReference type="Proteomes" id="UP001304125"/>
    </source>
</evidence>
<dbReference type="Pfam" id="PF02653">
    <property type="entry name" value="BPD_transp_2"/>
    <property type="match status" value="1"/>
</dbReference>
<evidence type="ECO:0000313" key="7">
    <source>
        <dbReference type="EMBL" id="WNM26029.1"/>
    </source>
</evidence>
<dbReference type="PANTHER" id="PTHR47089:SF1">
    <property type="entry name" value="GUANOSINE ABC TRANSPORTER PERMEASE PROTEIN NUPP"/>
    <property type="match status" value="1"/>
</dbReference>
<dbReference type="EMBL" id="CP134879">
    <property type="protein sequence ID" value="WNM26029.1"/>
    <property type="molecule type" value="Genomic_DNA"/>
</dbReference>
<feature type="transmembrane region" description="Helical" evidence="6">
    <location>
        <begin position="349"/>
        <end position="371"/>
    </location>
</feature>
<gene>
    <name evidence="7" type="ORF">RN606_03020</name>
    <name evidence="8" type="ORF">RN607_03290</name>
</gene>
<feature type="transmembrane region" description="Helical" evidence="6">
    <location>
        <begin position="12"/>
        <end position="31"/>
    </location>
</feature>
<dbReference type="AlphaFoldDB" id="A0AA96JCB3"/>
<evidence type="ECO:0000256" key="1">
    <source>
        <dbReference type="ARBA" id="ARBA00004651"/>
    </source>
</evidence>
<dbReference type="InterPro" id="IPR001851">
    <property type="entry name" value="ABC_transp_permease"/>
</dbReference>
<feature type="transmembrane region" description="Helical" evidence="6">
    <location>
        <begin position="138"/>
        <end position="157"/>
    </location>
</feature>
<evidence type="ECO:0000313" key="8">
    <source>
        <dbReference type="EMBL" id="WNM28903.1"/>
    </source>
</evidence>
<dbReference type="GO" id="GO:0005886">
    <property type="term" value="C:plasma membrane"/>
    <property type="evidence" value="ECO:0007669"/>
    <property type="project" value="UniProtKB-SubCell"/>
</dbReference>
<keyword evidence="4 6" id="KW-1133">Transmembrane helix</keyword>
<reference evidence="8 9" key="1">
    <citation type="submission" date="2023-09" db="EMBL/GenBank/DDBJ databases">
        <title>Demequina sp. a novel bacteria isolated from Capsicum annuum.</title>
        <authorList>
            <person name="Humaira Z."/>
            <person name="Lee J."/>
            <person name="Cho D."/>
        </authorList>
    </citation>
    <scope>NUCLEOTIDE SEQUENCE</scope>
    <source>
        <strain evidence="7 9">OYTSA14</strain>
        <strain evidence="8">PMTSA13</strain>
    </source>
</reference>
<name>A0AA96JCB3_9MICO</name>
<feature type="transmembrane region" description="Helical" evidence="6">
    <location>
        <begin position="87"/>
        <end position="105"/>
    </location>
</feature>
<sequence>MLREITESSWLVVLLAVVASLVIGAILIIFADPDVDAAAKYFFARPMDTISAAWNAVFSAYDAMFRGSVWNYTADSFSQQLRPLTETLTIATPLIFAGLGLGMGFRAGLFNIGAQGQIIMGAMLGGWVGFAWHLPAGLHLLVAVLATILGGALWGFIPGLLKAKTGAHEVIVTIMLNYVAANLLAYALSTDAFQRPGSDNPQSPIIDTTAQYPLILGSSYRLHLGFLLAIAAAFGVWWLMERSTWGFRFRAVGANPRAARTAGMNVSFGIIAVMTIAGALAGLAGSAQILGTEKTLTAGIAGSFGFDAITVALLGRSRPFGTVLAGLLFGAFRASGPTLQVAAGLPVDIVLILQSLIVLFIAAPPLVRFLFRLPTPTNEKVVTA</sequence>
<feature type="transmembrane region" description="Helical" evidence="6">
    <location>
        <begin position="169"/>
        <end position="188"/>
    </location>
</feature>
<evidence type="ECO:0000256" key="6">
    <source>
        <dbReference type="SAM" id="Phobius"/>
    </source>
</evidence>
<keyword evidence="2" id="KW-1003">Cell membrane</keyword>
<dbReference type="KEGG" id="dcp:RN607_03290"/>
<feature type="transmembrane region" description="Helical" evidence="6">
    <location>
        <begin position="296"/>
        <end position="315"/>
    </location>
</feature>
<keyword evidence="9" id="KW-1185">Reference proteome</keyword>
<dbReference type="Proteomes" id="UP001304125">
    <property type="component" value="Chromosome"/>
</dbReference>
<feature type="transmembrane region" description="Helical" evidence="6">
    <location>
        <begin position="266"/>
        <end position="290"/>
    </location>
</feature>
<evidence type="ECO:0000256" key="3">
    <source>
        <dbReference type="ARBA" id="ARBA00022692"/>
    </source>
</evidence>
<evidence type="ECO:0000256" key="5">
    <source>
        <dbReference type="ARBA" id="ARBA00023136"/>
    </source>
</evidence>
<keyword evidence="3 6" id="KW-0812">Transmembrane</keyword>
<feature type="transmembrane region" description="Helical" evidence="6">
    <location>
        <begin position="112"/>
        <end position="132"/>
    </location>
</feature>
<feature type="transmembrane region" description="Helical" evidence="6">
    <location>
        <begin position="222"/>
        <end position="240"/>
    </location>
</feature>
<accession>A0AA96JCB3</accession>
<dbReference type="EMBL" id="CP134880">
    <property type="protein sequence ID" value="WNM28903.1"/>
    <property type="molecule type" value="Genomic_DNA"/>
</dbReference>
<feature type="transmembrane region" description="Helical" evidence="6">
    <location>
        <begin position="322"/>
        <end position="343"/>
    </location>
</feature>
<dbReference type="Proteomes" id="UP001303408">
    <property type="component" value="Chromosome"/>
</dbReference>
<protein>
    <submittedName>
        <fullName evidence="8">ABC transporter permease</fullName>
    </submittedName>
</protein>
<evidence type="ECO:0000256" key="4">
    <source>
        <dbReference type="ARBA" id="ARBA00022989"/>
    </source>
</evidence>
<proteinExistence type="predicted"/>
<comment type="subcellular location">
    <subcellularLocation>
        <location evidence="1">Cell membrane</location>
        <topology evidence="1">Multi-pass membrane protein</topology>
    </subcellularLocation>
</comment>
<organism evidence="8">
    <name type="scientific">Demequina capsici</name>
    <dbReference type="NCBI Taxonomy" id="3075620"/>
    <lineage>
        <taxon>Bacteria</taxon>
        <taxon>Bacillati</taxon>
        <taxon>Actinomycetota</taxon>
        <taxon>Actinomycetes</taxon>
        <taxon>Micrococcales</taxon>
        <taxon>Demequinaceae</taxon>
        <taxon>Demequina</taxon>
    </lineage>
</organism>
<keyword evidence="5 6" id="KW-0472">Membrane</keyword>
<evidence type="ECO:0000256" key="2">
    <source>
        <dbReference type="ARBA" id="ARBA00022475"/>
    </source>
</evidence>
<dbReference type="CDD" id="cd06580">
    <property type="entry name" value="TM_PBP1_transp_TpRbsC_like"/>
    <property type="match status" value="1"/>
</dbReference>